<dbReference type="FunCoup" id="A0A384AG64">
    <property type="interactions" value="162"/>
</dbReference>
<keyword evidence="10" id="KW-1185">Reference proteome</keyword>
<dbReference type="KEGG" id="bacu:102997145"/>
<evidence type="ECO:0000256" key="7">
    <source>
        <dbReference type="SAM" id="MobiDB-lite"/>
    </source>
</evidence>
<dbReference type="SUPFAM" id="SSF54928">
    <property type="entry name" value="RNA-binding domain, RBD"/>
    <property type="match status" value="1"/>
</dbReference>
<feature type="compositionally biased region" description="Polar residues" evidence="7">
    <location>
        <begin position="56"/>
        <end position="66"/>
    </location>
</feature>
<accession>A0A384AG64</accession>
<dbReference type="GO" id="GO:0005737">
    <property type="term" value="C:cytoplasm"/>
    <property type="evidence" value="ECO:0007669"/>
    <property type="project" value="UniProtKB-SubCell"/>
</dbReference>
<dbReference type="PROSITE" id="PS51281">
    <property type="entry name" value="TAP_C"/>
    <property type="match status" value="1"/>
</dbReference>
<dbReference type="Proteomes" id="UP001652580">
    <property type="component" value="Chromosome X"/>
</dbReference>
<dbReference type="Pfam" id="PF09162">
    <property type="entry name" value="Tap-RNA_bind"/>
    <property type="match status" value="1"/>
</dbReference>
<evidence type="ECO:0000256" key="6">
    <source>
        <dbReference type="ARBA" id="ARBA00023242"/>
    </source>
</evidence>
<dbReference type="SUPFAM" id="SSF52058">
    <property type="entry name" value="L domain-like"/>
    <property type="match status" value="1"/>
</dbReference>
<feature type="domain" description="TAP-C" evidence="9">
    <location>
        <begin position="645"/>
        <end position="667"/>
    </location>
</feature>
<dbReference type="InterPro" id="IPR012677">
    <property type="entry name" value="Nucleotide-bd_a/b_plait_sf"/>
</dbReference>
<evidence type="ECO:0000256" key="5">
    <source>
        <dbReference type="ARBA" id="ARBA00022816"/>
    </source>
</evidence>
<dbReference type="GO" id="GO:0005634">
    <property type="term" value="C:nucleus"/>
    <property type="evidence" value="ECO:0007669"/>
    <property type="project" value="UniProtKB-SubCell"/>
</dbReference>
<keyword evidence="3" id="KW-0813">Transport</keyword>
<feature type="region of interest" description="Disordered" evidence="7">
    <location>
        <begin position="56"/>
        <end position="76"/>
    </location>
</feature>
<dbReference type="InterPro" id="IPR018222">
    <property type="entry name" value="Nuclear_transport_factor_2_euk"/>
</dbReference>
<dbReference type="Pfam" id="PF24048">
    <property type="entry name" value="LRR_NXF1-5"/>
    <property type="match status" value="1"/>
</dbReference>
<evidence type="ECO:0000256" key="3">
    <source>
        <dbReference type="ARBA" id="ARBA00022448"/>
    </source>
</evidence>
<dbReference type="Pfam" id="PF22602">
    <property type="entry name" value="NXF_NTF2"/>
    <property type="match status" value="1"/>
</dbReference>
<feature type="compositionally biased region" description="Basic and acidic residues" evidence="7">
    <location>
        <begin position="67"/>
        <end position="76"/>
    </location>
</feature>
<dbReference type="STRING" id="310752.A0A384AG64"/>
<dbReference type="InterPro" id="IPR030217">
    <property type="entry name" value="NXF_fam"/>
</dbReference>
<dbReference type="GeneID" id="102997145"/>
<dbReference type="Gene3D" id="3.10.450.50">
    <property type="match status" value="1"/>
</dbReference>
<evidence type="ECO:0000259" key="8">
    <source>
        <dbReference type="PROSITE" id="PS50177"/>
    </source>
</evidence>
<evidence type="ECO:0000313" key="11">
    <source>
        <dbReference type="RefSeq" id="XP_007186323.2"/>
    </source>
</evidence>
<dbReference type="InterPro" id="IPR032710">
    <property type="entry name" value="NTF2-like_dom_sf"/>
</dbReference>
<comment type="subcellular location">
    <subcellularLocation>
        <location evidence="1">Nucleus</location>
    </subcellularLocation>
</comment>
<dbReference type="SUPFAM" id="SSF54427">
    <property type="entry name" value="NTF2-like"/>
    <property type="match status" value="1"/>
</dbReference>
<organism evidence="10 11">
    <name type="scientific">Balaenoptera acutorostrata</name>
    <name type="common">Common minke whale</name>
    <name type="synonym">Balaena rostrata</name>
    <dbReference type="NCBI Taxonomy" id="9767"/>
    <lineage>
        <taxon>Eukaryota</taxon>
        <taxon>Metazoa</taxon>
        <taxon>Chordata</taxon>
        <taxon>Craniata</taxon>
        <taxon>Vertebrata</taxon>
        <taxon>Euteleostomi</taxon>
        <taxon>Mammalia</taxon>
        <taxon>Eutheria</taxon>
        <taxon>Laurasiatheria</taxon>
        <taxon>Artiodactyla</taxon>
        <taxon>Whippomorpha</taxon>
        <taxon>Cetacea</taxon>
        <taxon>Mysticeti</taxon>
        <taxon>Balaenopteridae</taxon>
        <taxon>Balaenoptera</taxon>
    </lineage>
</organism>
<gene>
    <name evidence="11" type="primary">LOC102997145</name>
</gene>
<evidence type="ECO:0000259" key="9">
    <source>
        <dbReference type="PROSITE" id="PS51281"/>
    </source>
</evidence>
<dbReference type="GO" id="GO:0016973">
    <property type="term" value="P:poly(A)+ mRNA export from nucleus"/>
    <property type="evidence" value="ECO:0007669"/>
    <property type="project" value="TreeGrafter"/>
</dbReference>
<dbReference type="InterPro" id="IPR005637">
    <property type="entry name" value="TAP_C_dom"/>
</dbReference>
<evidence type="ECO:0000313" key="10">
    <source>
        <dbReference type="Proteomes" id="UP001652580"/>
    </source>
</evidence>
<feature type="region of interest" description="Disordered" evidence="7">
    <location>
        <begin position="96"/>
        <end position="126"/>
    </location>
</feature>
<keyword evidence="5" id="KW-0509">mRNA transport</keyword>
<feature type="compositionally biased region" description="Basic and acidic residues" evidence="7">
    <location>
        <begin position="100"/>
        <end position="126"/>
    </location>
</feature>
<dbReference type="PANTHER" id="PTHR10662:SF12">
    <property type="entry name" value="NUCLEAR RNA EXPORT FACTOR 3"/>
    <property type="match status" value="1"/>
</dbReference>
<dbReference type="Gene3D" id="3.80.10.10">
    <property type="entry name" value="Ribonuclease Inhibitor"/>
    <property type="match status" value="1"/>
</dbReference>
<sequence length="667" mass="75425">MSSLAGYLPRNFSGTETIDVIFSISGYNKQVTSLQRRARRWCIYQRRYNNWSEQVRSGIHPSSQQHQDGDRATSDVHKDTGVRYAPYAIPSCHRRGNFQKQDETHVNKETEQKPPERRMERNRQDETLGSWFKTTIPFGIQYDEKWLLNLIQKQCSVPFTPVELHYEKMQAQFFVENANIAFALKNVNGKIYNEANESISIFVDPCDALHSVLKELRSEKVEQIKLPMKERHDASQQSLDIQRLCSDPDLMTRDTGMPRNPRNGMAASLQIHPGNMPKLLPLELSNKKPYQLHGLSNSMPNASNTKNLNLSNTEVKSAGEMDKGERLEPEGMCADRNPLCTSFPDKSTNIRSDVSSELLPKVAVCKGQLTWTSGRTTGPMLSSLHHKVDKVSTNIQWAPSPISAYFTFLPAVSEPFWGSSILELFPKLLTLGGQETSPLAKCGIEACKRLPTCKGSYFGSDELKSLVLQFLQQYYLIHDYGDRRCLVGAYHEQACFSLTIPFHPEDPAPSSLCEYFKDSRNMKKLTDPHLRVQLLKHTNRVIVHTLCVLPKTQHDLSSFVVDTWFQTETMLCFSVSGVFKEVEGSSQGCVRALTRTFIATPASYSSLCIVNDELFVSDSNPKKTESVFFIPKPTCCASSIPTLSMERQEMVQALSTWSGMNLQDSQK</sequence>
<feature type="domain" description="NTF2" evidence="8">
    <location>
        <begin position="466"/>
        <end position="616"/>
    </location>
</feature>
<evidence type="ECO:0000256" key="1">
    <source>
        <dbReference type="ARBA" id="ARBA00004123"/>
    </source>
</evidence>
<reference evidence="11" key="1">
    <citation type="submission" date="2025-08" db="UniProtKB">
        <authorList>
            <consortium name="RefSeq"/>
        </authorList>
    </citation>
    <scope>IDENTIFICATION</scope>
</reference>
<keyword evidence="6" id="KW-0539">Nucleus</keyword>
<dbReference type="PANTHER" id="PTHR10662">
    <property type="entry name" value="NUCLEAR RNA EXPORT FACTOR"/>
    <property type="match status" value="1"/>
</dbReference>
<dbReference type="InterPro" id="IPR015245">
    <property type="entry name" value="Tap_RNA-bd"/>
</dbReference>
<dbReference type="InterPro" id="IPR035979">
    <property type="entry name" value="RBD_domain_sf"/>
</dbReference>
<evidence type="ECO:0000256" key="2">
    <source>
        <dbReference type="ARBA" id="ARBA00009285"/>
    </source>
</evidence>
<name>A0A384AG64_BALAC</name>
<dbReference type="InterPro" id="IPR057125">
    <property type="entry name" value="NXF1/2/3/5-like_LRR"/>
</dbReference>
<dbReference type="InterPro" id="IPR002075">
    <property type="entry name" value="NTF2_dom"/>
</dbReference>
<keyword evidence="4" id="KW-0677">Repeat</keyword>
<dbReference type="RefSeq" id="XP_007186323.2">
    <property type="nucleotide sequence ID" value="XM_007186261.2"/>
</dbReference>
<dbReference type="InterPro" id="IPR032675">
    <property type="entry name" value="LRR_dom_sf"/>
</dbReference>
<proteinExistence type="inferred from homology"/>
<dbReference type="PROSITE" id="PS50177">
    <property type="entry name" value="NTF2_DOMAIN"/>
    <property type="match status" value="1"/>
</dbReference>
<dbReference type="Gene3D" id="3.30.70.330">
    <property type="match status" value="1"/>
</dbReference>
<protein>
    <submittedName>
        <fullName evidence="11">Nuclear RNA export factor 3</fullName>
    </submittedName>
</protein>
<dbReference type="GO" id="GO:0003723">
    <property type="term" value="F:RNA binding"/>
    <property type="evidence" value="ECO:0007669"/>
    <property type="project" value="InterPro"/>
</dbReference>
<dbReference type="InParanoid" id="A0A384AG64"/>
<dbReference type="AlphaFoldDB" id="A0A384AG64"/>
<evidence type="ECO:0000256" key="4">
    <source>
        <dbReference type="ARBA" id="ARBA00022737"/>
    </source>
</evidence>
<comment type="similarity">
    <text evidence="2">Belongs to the NXF family.</text>
</comment>